<dbReference type="InterPro" id="IPR002758">
    <property type="entry name" value="Cation_antiport_E"/>
</dbReference>
<reference evidence="8 9" key="1">
    <citation type="submission" date="2014-09" db="EMBL/GenBank/DDBJ databases">
        <authorList>
            <person name="Grob C."/>
            <person name="Taubert M."/>
            <person name="Howat A.M."/>
            <person name="Burns O.J."/>
            <person name="Dixon J.L."/>
            <person name="Chen Y."/>
            <person name="Murrell J.C."/>
        </authorList>
    </citation>
    <scope>NUCLEOTIDE SEQUENCE [LARGE SCALE GENOMIC DNA]</scope>
    <source>
        <strain evidence="8">L4</strain>
    </source>
</reference>
<dbReference type="AlphaFoldDB" id="A0A0A0BK61"/>
<evidence type="ECO:0000256" key="1">
    <source>
        <dbReference type="ARBA" id="ARBA00004651"/>
    </source>
</evidence>
<name>A0A0A0BK61_9GAMM</name>
<dbReference type="STRING" id="392484.LP43_1105"/>
<dbReference type="GO" id="GO:0008324">
    <property type="term" value="F:monoatomic cation transmembrane transporter activity"/>
    <property type="evidence" value="ECO:0007669"/>
    <property type="project" value="InterPro"/>
</dbReference>
<comment type="caution">
    <text evidence="8">The sequence shown here is derived from an EMBL/GenBank/DDBJ whole genome shotgun (WGS) entry which is preliminary data.</text>
</comment>
<evidence type="ECO:0000256" key="7">
    <source>
        <dbReference type="SAM" id="Phobius"/>
    </source>
</evidence>
<evidence type="ECO:0000256" key="6">
    <source>
        <dbReference type="ARBA" id="ARBA00023136"/>
    </source>
</evidence>
<gene>
    <name evidence="8" type="ORF">LP43_1105</name>
</gene>
<dbReference type="EMBL" id="JRQD01000002">
    <property type="protein sequence ID" value="KGM07494.1"/>
    <property type="molecule type" value="Genomic_DNA"/>
</dbReference>
<feature type="transmembrane region" description="Helical" evidence="7">
    <location>
        <begin position="5"/>
        <end position="22"/>
    </location>
</feature>
<evidence type="ECO:0000256" key="5">
    <source>
        <dbReference type="ARBA" id="ARBA00022989"/>
    </source>
</evidence>
<dbReference type="GO" id="GO:0005886">
    <property type="term" value="C:plasma membrane"/>
    <property type="evidence" value="ECO:0007669"/>
    <property type="project" value="UniProtKB-SubCell"/>
</dbReference>
<organism evidence="8 9">
    <name type="scientific">Methylophaga thiooxydans</name>
    <dbReference type="NCBI Taxonomy" id="392484"/>
    <lineage>
        <taxon>Bacteria</taxon>
        <taxon>Pseudomonadati</taxon>
        <taxon>Pseudomonadota</taxon>
        <taxon>Gammaproteobacteria</taxon>
        <taxon>Thiotrichales</taxon>
        <taxon>Piscirickettsiaceae</taxon>
        <taxon>Methylophaga</taxon>
    </lineage>
</organism>
<comment type="similarity">
    <text evidence="2">Belongs to the CPA3 antiporters (TC 2.A.63) subunit E family.</text>
</comment>
<feature type="transmembrane region" description="Helical" evidence="7">
    <location>
        <begin position="61"/>
        <end position="84"/>
    </location>
</feature>
<evidence type="ECO:0000256" key="4">
    <source>
        <dbReference type="ARBA" id="ARBA00022692"/>
    </source>
</evidence>
<dbReference type="PANTHER" id="PTHR34584">
    <property type="entry name" value="NA(+)/H(+) ANTIPORTER SUBUNIT E1"/>
    <property type="match status" value="1"/>
</dbReference>
<proteinExistence type="inferred from homology"/>
<accession>A0A0A0BK61</accession>
<keyword evidence="3" id="KW-1003">Cell membrane</keyword>
<dbReference type="PIRSF" id="PIRSF019239">
    <property type="entry name" value="MrpE"/>
    <property type="match status" value="1"/>
</dbReference>
<dbReference type="Proteomes" id="UP000029999">
    <property type="component" value="Unassembled WGS sequence"/>
</dbReference>
<feature type="transmembrane region" description="Helical" evidence="7">
    <location>
        <begin position="28"/>
        <end position="49"/>
    </location>
</feature>
<evidence type="ECO:0000313" key="9">
    <source>
        <dbReference type="Proteomes" id="UP000029999"/>
    </source>
</evidence>
<sequence>MMKSIFPHPLLSVALWLIWLLLNNTVALGHVVLGALLAIFIPWFSAGFWQEKVTIRRPWLLVKYVFVVIYQILVANMMVARLILTNQEKLHPGFLSVPLELTSPLAISLLANTISLTPGTVSCDLSEDQKSLLIHALHIEDADAIITEIKQLFEKPLKEIFN</sequence>
<evidence type="ECO:0000256" key="3">
    <source>
        <dbReference type="ARBA" id="ARBA00022475"/>
    </source>
</evidence>
<dbReference type="RefSeq" id="WP_036312826.1">
    <property type="nucleotide sequence ID" value="NZ_JADFAB010000084.1"/>
</dbReference>
<comment type="subcellular location">
    <subcellularLocation>
        <location evidence="1">Cell membrane</location>
        <topology evidence="1">Multi-pass membrane protein</topology>
    </subcellularLocation>
</comment>
<evidence type="ECO:0000256" key="2">
    <source>
        <dbReference type="ARBA" id="ARBA00006228"/>
    </source>
</evidence>
<keyword evidence="5 7" id="KW-1133">Transmembrane helix</keyword>
<dbReference type="PANTHER" id="PTHR34584:SF1">
    <property type="entry name" value="NA(+)_H(+) ANTIPORTER SUBUNIT E1"/>
    <property type="match status" value="1"/>
</dbReference>
<evidence type="ECO:0000313" key="8">
    <source>
        <dbReference type="EMBL" id="KGM07494.1"/>
    </source>
</evidence>
<keyword evidence="4 7" id="KW-0812">Transmembrane</keyword>
<protein>
    <submittedName>
        <fullName evidence="8">Na(+) H(+) antiporter subunit E</fullName>
    </submittedName>
</protein>
<dbReference type="Pfam" id="PF01899">
    <property type="entry name" value="MNHE"/>
    <property type="match status" value="1"/>
</dbReference>
<keyword evidence="6 7" id="KW-0472">Membrane</keyword>
<dbReference type="NCBIfam" id="NF006518">
    <property type="entry name" value="PRK08965.1-2"/>
    <property type="match status" value="1"/>
</dbReference>